<accession>A0A371AR13</accession>
<dbReference type="InterPro" id="IPR028349">
    <property type="entry name" value="PafC-like"/>
</dbReference>
<gene>
    <name evidence="4" type="ORF">DWV06_15955</name>
</gene>
<sequence length="299" mass="35184">MKIDRLFAITNILIQKKTVTAAELAQEFGVSVRTIYRDMDILSSCGIPIFTEKGRNGGISVMDHYTLSKTLLTDEEQNQIIMALQSVNVTGNVEVKDALRKLGNIFQKNIESWIEVDFSEWGKSEEDKEIFYIIRDCILSAQAVTFWYYNGRGEETKRIVEPLKVVFKSMSWYLYGYCRKRKDFRFFKLSRIKNLEVLTDTFDTKIPEEVSFQYKNKFSNIIRLKLKIDRSMGFRVFDEFRSGIITEEKEYFLVDIGLPRSQWLYSYLLGFGETLTVLEPEEIRIEMIDIIKRIEKNYI</sequence>
<dbReference type="InterPro" id="IPR013196">
    <property type="entry name" value="HTH_11"/>
</dbReference>
<evidence type="ECO:0000256" key="2">
    <source>
        <dbReference type="ARBA" id="ARBA00023163"/>
    </source>
</evidence>
<feature type="domain" description="HTH deoR-type" evidence="3">
    <location>
        <begin position="2"/>
        <end position="57"/>
    </location>
</feature>
<name>A0A371AR13_9FIRM</name>
<dbReference type="Pfam" id="PF25583">
    <property type="entry name" value="WCX"/>
    <property type="match status" value="1"/>
</dbReference>
<dbReference type="PIRSF" id="PIRSF016838">
    <property type="entry name" value="PafC"/>
    <property type="match status" value="1"/>
</dbReference>
<evidence type="ECO:0000313" key="5">
    <source>
        <dbReference type="Proteomes" id="UP000255036"/>
    </source>
</evidence>
<dbReference type="SUPFAM" id="SSF46785">
    <property type="entry name" value="Winged helix' DNA-binding domain"/>
    <property type="match status" value="1"/>
</dbReference>
<dbReference type="InterPro" id="IPR036388">
    <property type="entry name" value="WH-like_DNA-bd_sf"/>
</dbReference>
<dbReference type="PANTHER" id="PTHR34580:SF1">
    <property type="entry name" value="PROTEIN PAFC"/>
    <property type="match status" value="1"/>
</dbReference>
<reference evidence="4 5" key="1">
    <citation type="submission" date="2018-07" db="EMBL/GenBank/DDBJ databases">
        <title>Anaerosacharophilus polymeroproducens gen. nov. sp. nov., an anaerobic bacterium isolated from salt field.</title>
        <authorList>
            <person name="Kim W."/>
            <person name="Yang S.-H."/>
            <person name="Oh J."/>
            <person name="Lee J.-H."/>
            <person name="Kwon K.K."/>
        </authorList>
    </citation>
    <scope>NUCLEOTIDE SEQUENCE [LARGE SCALE GENOMIC DNA]</scope>
    <source>
        <strain evidence="4 5">MCWD5</strain>
    </source>
</reference>
<dbReference type="PANTHER" id="PTHR34580">
    <property type="match status" value="1"/>
</dbReference>
<comment type="caution">
    <text evidence="4">The sequence shown here is derived from an EMBL/GenBank/DDBJ whole genome shotgun (WGS) entry which is preliminary data.</text>
</comment>
<dbReference type="InterPro" id="IPR057727">
    <property type="entry name" value="WCX_dom"/>
</dbReference>
<protein>
    <submittedName>
        <fullName evidence="4">YafY family transcriptional regulator</fullName>
    </submittedName>
</protein>
<evidence type="ECO:0000259" key="3">
    <source>
        <dbReference type="PROSITE" id="PS51000"/>
    </source>
</evidence>
<dbReference type="Pfam" id="PF13280">
    <property type="entry name" value="WYL"/>
    <property type="match status" value="1"/>
</dbReference>
<dbReference type="RefSeq" id="WP_115483189.1">
    <property type="nucleotide sequence ID" value="NZ_QRCT01000050.1"/>
</dbReference>
<dbReference type="Gene3D" id="1.10.10.10">
    <property type="entry name" value="Winged helix-like DNA-binding domain superfamily/Winged helix DNA-binding domain"/>
    <property type="match status" value="1"/>
</dbReference>
<keyword evidence="5" id="KW-1185">Reference proteome</keyword>
<dbReference type="InterPro" id="IPR026881">
    <property type="entry name" value="WYL_dom"/>
</dbReference>
<dbReference type="AlphaFoldDB" id="A0A371AR13"/>
<dbReference type="Proteomes" id="UP000255036">
    <property type="component" value="Unassembled WGS sequence"/>
</dbReference>
<dbReference type="SMART" id="SM00420">
    <property type="entry name" value="HTH_DEOR"/>
    <property type="match status" value="1"/>
</dbReference>
<evidence type="ECO:0000256" key="1">
    <source>
        <dbReference type="ARBA" id="ARBA00023015"/>
    </source>
</evidence>
<dbReference type="InterPro" id="IPR001034">
    <property type="entry name" value="DeoR_HTH"/>
</dbReference>
<organism evidence="4 5">
    <name type="scientific">Anaerosacchariphilus polymeriproducens</name>
    <dbReference type="NCBI Taxonomy" id="1812858"/>
    <lineage>
        <taxon>Bacteria</taxon>
        <taxon>Bacillati</taxon>
        <taxon>Bacillota</taxon>
        <taxon>Clostridia</taxon>
        <taxon>Lachnospirales</taxon>
        <taxon>Lachnospiraceae</taxon>
        <taxon>Anaerosacchariphilus</taxon>
    </lineage>
</organism>
<evidence type="ECO:0000313" key="4">
    <source>
        <dbReference type="EMBL" id="RDU22026.1"/>
    </source>
</evidence>
<proteinExistence type="predicted"/>
<dbReference type="PROSITE" id="PS52050">
    <property type="entry name" value="WYL"/>
    <property type="match status" value="1"/>
</dbReference>
<dbReference type="GO" id="GO:0003700">
    <property type="term" value="F:DNA-binding transcription factor activity"/>
    <property type="evidence" value="ECO:0007669"/>
    <property type="project" value="InterPro"/>
</dbReference>
<keyword evidence="1" id="KW-0805">Transcription regulation</keyword>
<dbReference type="InterPro" id="IPR036390">
    <property type="entry name" value="WH_DNA-bd_sf"/>
</dbReference>
<dbReference type="OrthoDB" id="9815009at2"/>
<dbReference type="InterPro" id="IPR051534">
    <property type="entry name" value="CBASS_pafABC_assoc_protein"/>
</dbReference>
<keyword evidence="2" id="KW-0804">Transcription</keyword>
<dbReference type="PROSITE" id="PS51000">
    <property type="entry name" value="HTH_DEOR_2"/>
    <property type="match status" value="1"/>
</dbReference>
<dbReference type="Pfam" id="PF08279">
    <property type="entry name" value="HTH_11"/>
    <property type="match status" value="1"/>
</dbReference>
<dbReference type="EMBL" id="QRCT01000050">
    <property type="protein sequence ID" value="RDU22026.1"/>
    <property type="molecule type" value="Genomic_DNA"/>
</dbReference>